<dbReference type="EMBL" id="RXHI01000010">
    <property type="protein sequence ID" value="RUA22758.1"/>
    <property type="molecule type" value="Genomic_DNA"/>
</dbReference>
<name>A0A432JJK2_9GAMM</name>
<reference evidence="1" key="1">
    <citation type="submission" date="2018-12" db="EMBL/GenBank/DDBJ databases">
        <authorList>
            <person name="Jadhav K."/>
            <person name="Kushwaha B."/>
            <person name="Jadhav I."/>
        </authorList>
    </citation>
    <scope>NUCLEOTIDE SEQUENCE [LARGE SCALE GENOMIC DNA]</scope>
    <source>
        <strain evidence="1">SBS 10</strain>
    </source>
</reference>
<accession>A0A432JJK2</accession>
<comment type="caution">
    <text evidence="1">The sequence shown here is derived from an EMBL/GenBank/DDBJ whole genome shotgun (WGS) entry which is preliminary data.</text>
</comment>
<sequence>MSEWLSYRPQDFLMFSPRVYERLFVLHNEALWPAPASPWPWRGAAAGARLPRPVRIRAARPARRPGRSSPGPFCGSATPHQLGHSLRGAAVREALVLLGLGPRRAVWRCHRLASAPRAGDGAGRPCRLPAPLICTGARPRAGRCRSDRPGLTRRPWPRWVWRLWFAQHGWAGPCWSFPPCGAWTSALTLHLLRPGAGLPCWPCCSP</sequence>
<protein>
    <submittedName>
        <fullName evidence="1">Uncharacterized protein</fullName>
    </submittedName>
</protein>
<organism evidence="1">
    <name type="scientific">Billgrantia gudaonensis</name>
    <dbReference type="NCBI Taxonomy" id="376427"/>
    <lineage>
        <taxon>Bacteria</taxon>
        <taxon>Pseudomonadati</taxon>
        <taxon>Pseudomonadota</taxon>
        <taxon>Gammaproteobacteria</taxon>
        <taxon>Oceanospirillales</taxon>
        <taxon>Halomonadaceae</taxon>
        <taxon>Billgrantia</taxon>
    </lineage>
</organism>
<evidence type="ECO:0000313" key="1">
    <source>
        <dbReference type="EMBL" id="RUA22758.1"/>
    </source>
</evidence>
<gene>
    <name evidence="1" type="ORF">DSL92_03940</name>
</gene>
<dbReference type="AlphaFoldDB" id="A0A432JJK2"/>
<proteinExistence type="predicted"/>